<dbReference type="FunFam" id="2.30.30.40:FF:000072">
    <property type="entry name" value="Unconventional Myosin IB"/>
    <property type="match status" value="1"/>
</dbReference>
<dbReference type="SUPFAM" id="SSF50044">
    <property type="entry name" value="SH3-domain"/>
    <property type="match status" value="2"/>
</dbReference>
<organism evidence="4 5">
    <name type="scientific">Amphimedon queenslandica</name>
    <name type="common">Sponge</name>
    <dbReference type="NCBI Taxonomy" id="400682"/>
    <lineage>
        <taxon>Eukaryota</taxon>
        <taxon>Metazoa</taxon>
        <taxon>Porifera</taxon>
        <taxon>Demospongiae</taxon>
        <taxon>Heteroscleromorpha</taxon>
        <taxon>Haplosclerida</taxon>
        <taxon>Niphatidae</taxon>
        <taxon>Amphimedon</taxon>
    </lineage>
</organism>
<keyword evidence="1 2" id="KW-0728">SH3 domain</keyword>
<dbReference type="PANTHER" id="PTHR14167:SF92">
    <property type="entry name" value="CIN85 AND CD2AP RELATED, ISOFORM J"/>
    <property type="match status" value="1"/>
</dbReference>
<dbReference type="InterPro" id="IPR001452">
    <property type="entry name" value="SH3_domain"/>
</dbReference>
<evidence type="ECO:0000256" key="2">
    <source>
        <dbReference type="PROSITE-ProRule" id="PRU00192"/>
    </source>
</evidence>
<evidence type="ECO:0000256" key="1">
    <source>
        <dbReference type="ARBA" id="ARBA00022443"/>
    </source>
</evidence>
<proteinExistence type="predicted"/>
<keyword evidence="5" id="KW-1185">Reference proteome</keyword>
<dbReference type="GO" id="GO:0007015">
    <property type="term" value="P:actin filament organization"/>
    <property type="evidence" value="ECO:0007669"/>
    <property type="project" value="TreeGrafter"/>
</dbReference>
<dbReference type="AlphaFoldDB" id="A0AAN0J8J5"/>
<dbReference type="SMART" id="SM00326">
    <property type="entry name" value="SH3"/>
    <property type="match status" value="2"/>
</dbReference>
<dbReference type="Proteomes" id="UP000007879">
    <property type="component" value="Unassembled WGS sequence"/>
</dbReference>
<dbReference type="InterPro" id="IPR036028">
    <property type="entry name" value="SH3-like_dom_sf"/>
</dbReference>
<protein>
    <recommendedName>
        <fullName evidence="3">SH3 domain-containing protein</fullName>
    </recommendedName>
</protein>
<dbReference type="EnsemblMetazoa" id="XM_019997786.1">
    <property type="protein sequence ID" value="XP_019853345.1"/>
    <property type="gene ID" value="LOC100640165"/>
</dbReference>
<dbReference type="PRINTS" id="PR00452">
    <property type="entry name" value="SH3DOMAIN"/>
</dbReference>
<dbReference type="PRINTS" id="PR00499">
    <property type="entry name" value="P67PHOX"/>
</dbReference>
<name>A0AAN0J8J5_AMPQE</name>
<dbReference type="KEGG" id="aqu:100640165"/>
<evidence type="ECO:0000259" key="3">
    <source>
        <dbReference type="PROSITE" id="PS50002"/>
    </source>
</evidence>
<evidence type="ECO:0000313" key="5">
    <source>
        <dbReference type="Proteomes" id="UP000007879"/>
    </source>
</evidence>
<evidence type="ECO:0000313" key="4">
    <source>
        <dbReference type="EnsemblMetazoa" id="XP_019853345.1"/>
    </source>
</evidence>
<dbReference type="Gene3D" id="2.30.30.40">
    <property type="entry name" value="SH3 Domains"/>
    <property type="match status" value="2"/>
</dbReference>
<dbReference type="PROSITE" id="PS50002">
    <property type="entry name" value="SH3"/>
    <property type="match status" value="2"/>
</dbReference>
<reference evidence="4" key="2">
    <citation type="submission" date="2024-06" db="UniProtKB">
        <authorList>
            <consortium name="EnsemblMetazoa"/>
        </authorList>
    </citation>
    <scope>IDENTIFICATION</scope>
</reference>
<feature type="domain" description="SH3" evidence="3">
    <location>
        <begin position="86"/>
        <end position="145"/>
    </location>
</feature>
<dbReference type="InterPro" id="IPR050384">
    <property type="entry name" value="Endophilin_SH3RF"/>
</dbReference>
<dbReference type="Pfam" id="PF14604">
    <property type="entry name" value="SH3_9"/>
    <property type="match status" value="2"/>
</dbReference>
<reference evidence="5" key="1">
    <citation type="journal article" date="2010" name="Nature">
        <title>The Amphimedon queenslandica genome and the evolution of animal complexity.</title>
        <authorList>
            <person name="Srivastava M."/>
            <person name="Simakov O."/>
            <person name="Chapman J."/>
            <person name="Fahey B."/>
            <person name="Gauthier M.E."/>
            <person name="Mitros T."/>
            <person name="Richards G.S."/>
            <person name="Conaco C."/>
            <person name="Dacre M."/>
            <person name="Hellsten U."/>
            <person name="Larroux C."/>
            <person name="Putnam N.H."/>
            <person name="Stanke M."/>
            <person name="Adamska M."/>
            <person name="Darling A."/>
            <person name="Degnan S.M."/>
            <person name="Oakley T.H."/>
            <person name="Plachetzki D.C."/>
            <person name="Zhai Y."/>
            <person name="Adamski M."/>
            <person name="Calcino A."/>
            <person name="Cummins S.F."/>
            <person name="Goodstein D.M."/>
            <person name="Harris C."/>
            <person name="Jackson D.J."/>
            <person name="Leys S.P."/>
            <person name="Shu S."/>
            <person name="Woodcroft B.J."/>
            <person name="Vervoort M."/>
            <person name="Kosik K.S."/>
            <person name="Manning G."/>
            <person name="Degnan B.M."/>
            <person name="Rokhsar D.S."/>
        </authorList>
    </citation>
    <scope>NUCLEOTIDE SEQUENCE [LARGE SCALE GENOMIC DNA]</scope>
</reference>
<accession>A0AAN0J8J5</accession>
<dbReference type="RefSeq" id="XP_019853345.1">
    <property type="nucleotide sequence ID" value="XM_019997786.1"/>
</dbReference>
<sequence>MGKIHHPTGYDPRKTCVLYITEAVALFNYSKEEDDELSLNVGDVVTDVTVIEDGWCEGTLNGIKGVFPENFVKLNPKAGTELAGNICKRRAKVAYSYTAENPDELSLPLGSTVEVLGEEEEGWWRGKLDGKEGVFPSNFVQLIEEAEEKDSSPAFSSIKPKPAEKARSMTAMPGLGGINLNELRQKLRPVSLAIGPPVSKLN</sequence>
<dbReference type="GeneID" id="100640165"/>
<dbReference type="PANTHER" id="PTHR14167">
    <property type="entry name" value="SH3 DOMAIN-CONTAINING"/>
    <property type="match status" value="1"/>
</dbReference>
<feature type="domain" description="SH3" evidence="3">
    <location>
        <begin position="18"/>
        <end position="77"/>
    </location>
</feature>
<dbReference type="GO" id="GO:0016477">
    <property type="term" value="P:cell migration"/>
    <property type="evidence" value="ECO:0007669"/>
    <property type="project" value="TreeGrafter"/>
</dbReference>